<dbReference type="EMBL" id="JASCZI010000052">
    <property type="protein sequence ID" value="MED6107807.1"/>
    <property type="molecule type" value="Genomic_DNA"/>
</dbReference>
<dbReference type="InterPro" id="IPR058546">
    <property type="entry name" value="RPS4B/Roq1-like_LRR"/>
</dbReference>
<feature type="domain" description="Disease resistance protein Roq1-like winged-helix" evidence="5">
    <location>
        <begin position="229"/>
        <end position="299"/>
    </location>
</feature>
<dbReference type="InterPro" id="IPR042197">
    <property type="entry name" value="Apaf_helical"/>
</dbReference>
<feature type="domain" description="NB-ARC" evidence="4">
    <location>
        <begin position="4"/>
        <end position="161"/>
    </location>
</feature>
<comment type="caution">
    <text evidence="7">The sequence shown here is derived from an EMBL/GenBank/DDBJ whole genome shotgun (WGS) entry which is preliminary data.</text>
</comment>
<dbReference type="Gene3D" id="3.80.10.10">
    <property type="entry name" value="Ribonuclease Inhibitor"/>
    <property type="match status" value="2"/>
</dbReference>
<protein>
    <recommendedName>
        <fullName evidence="9">TMV resistance protein N</fullName>
    </recommendedName>
</protein>
<evidence type="ECO:0000256" key="1">
    <source>
        <dbReference type="ARBA" id="ARBA00022614"/>
    </source>
</evidence>
<proteinExistence type="predicted"/>
<keyword evidence="8" id="KW-1185">Reference proteome</keyword>
<sequence length="894" mass="102272">MDSSDGVHMVGIHGIGGIGKTTLALAVYNLIVDNFQDVCFLENVRENSNKYGLVHLQNILLSKIIGKDEVHIVGVKEGTSLIQQRLRRKKVLLVLDDVDDRRQLQAVAGKLVWFGPGSRVIITTRDTHLLKCHGVQDTYEVHNLNEDDSSQLLIKKAFENDNVSPSYIDVLNRAITFASGHPLALEIIGSNLFGKEVQVWESALDHFEKHMDNKMHEILRVSFDALGKQEQSVFLDIACCFKGYSLGELTALLQAHYGSCMKYHIGVLIEKSLIKIDKCVGSVTMHGLIEDLGKEIDIEKSPEMPGKRSRLWFYKDIVKVLEDNQGSGAIEIIYLEFPLCKVGEVKWDGKAFKEMKNLKTLIIKNGCFSKSPKYLPNSLRVLEWWRYPSEYFPYDFQPKDLSILKLVDTPFMPSNLKSLSKLGSLKVLKLESCDSLKEIPDVSNLQNLEELCFGSCSNLVRIHPSVGFLNKLKTLESYDCNKLRDFPSAIKLPSLEEILLLGCSSLKYFPEIPEEMENVKVVKLNGTSIKDLPCSFRNLSGLKRLEMIRNGMCKIPSVIVMMPQLSVCVINGGKHFNKMRISLGRRKSYPDDLSPNLEYRYFISLNLSDDFFPLAVDWFTDVRVLNLSGNDFTVLPECIQQFHRLWSLRVDDCKHLREIRGIPPKLSWFSALNCESLSPTSTSMLLNQEVLVRSTDLVMPGVIPRWFEQRCNGAFISFWIRGIEFPYDAFSFAIQLKDYISVPISVNLTLAFNDNQVSYPMYIELNQFCILNLQYFHPKLTSEKGWNYMEVWFETLDIEGMKVPSIEVYLKEIGVHVWKQKIGSSMIENIRFTDPYKMTELILMMIMLSMLFPNHKKHPLLLDTCIGLWTLLFLSHSFFEIFFEDESFDSCEIA</sequence>
<name>A0ABU6Q7I2_9FABA</name>
<dbReference type="InterPro" id="IPR036390">
    <property type="entry name" value="WH_DNA-bd_sf"/>
</dbReference>
<dbReference type="PANTHER" id="PTHR11017:SF431">
    <property type="entry name" value="ADP-RIBOSYL CYCLASE_CYCLIC ADP-RIBOSE HYDROLASE"/>
    <property type="match status" value="1"/>
</dbReference>
<dbReference type="PRINTS" id="PR00364">
    <property type="entry name" value="DISEASERSIST"/>
</dbReference>
<dbReference type="Gene3D" id="1.10.8.430">
    <property type="entry name" value="Helical domain of apoptotic protease-activating factors"/>
    <property type="match status" value="1"/>
</dbReference>
<dbReference type="InterPro" id="IPR027417">
    <property type="entry name" value="P-loop_NTPase"/>
</dbReference>
<dbReference type="PANTHER" id="PTHR11017">
    <property type="entry name" value="LEUCINE-RICH REPEAT-CONTAINING PROTEIN"/>
    <property type="match status" value="1"/>
</dbReference>
<gene>
    <name evidence="7" type="ORF">PIB30_017697</name>
</gene>
<accession>A0ABU6Q7I2</accession>
<dbReference type="InterPro" id="IPR032675">
    <property type="entry name" value="LRR_dom_sf"/>
</dbReference>
<evidence type="ECO:0000256" key="3">
    <source>
        <dbReference type="ARBA" id="ARBA00022821"/>
    </source>
</evidence>
<evidence type="ECO:0000259" key="6">
    <source>
        <dbReference type="Pfam" id="PF23286"/>
    </source>
</evidence>
<evidence type="ECO:0000313" key="8">
    <source>
        <dbReference type="Proteomes" id="UP001341840"/>
    </source>
</evidence>
<dbReference type="Pfam" id="PF23286">
    <property type="entry name" value="LRR_13"/>
    <property type="match status" value="1"/>
</dbReference>
<dbReference type="InterPro" id="IPR044974">
    <property type="entry name" value="Disease_R_plants"/>
</dbReference>
<dbReference type="SUPFAM" id="SSF46785">
    <property type="entry name" value="Winged helix' DNA-binding domain"/>
    <property type="match status" value="1"/>
</dbReference>
<dbReference type="Pfam" id="PF00931">
    <property type="entry name" value="NB-ARC"/>
    <property type="match status" value="1"/>
</dbReference>
<dbReference type="InterPro" id="IPR002182">
    <property type="entry name" value="NB-ARC"/>
</dbReference>
<evidence type="ECO:0008006" key="9">
    <source>
        <dbReference type="Google" id="ProtNLM"/>
    </source>
</evidence>
<evidence type="ECO:0000256" key="2">
    <source>
        <dbReference type="ARBA" id="ARBA00022737"/>
    </source>
</evidence>
<keyword evidence="1" id="KW-0433">Leucine-rich repeat</keyword>
<evidence type="ECO:0000313" key="7">
    <source>
        <dbReference type="EMBL" id="MED6107807.1"/>
    </source>
</evidence>
<dbReference type="Gene3D" id="3.40.50.300">
    <property type="entry name" value="P-loop containing nucleotide triphosphate hydrolases"/>
    <property type="match status" value="1"/>
</dbReference>
<evidence type="ECO:0000259" key="5">
    <source>
        <dbReference type="Pfam" id="PF23282"/>
    </source>
</evidence>
<dbReference type="Pfam" id="PF23282">
    <property type="entry name" value="WHD_ROQ1"/>
    <property type="match status" value="1"/>
</dbReference>
<dbReference type="SUPFAM" id="SSF52540">
    <property type="entry name" value="P-loop containing nucleoside triphosphate hydrolases"/>
    <property type="match status" value="1"/>
</dbReference>
<keyword evidence="2" id="KW-0677">Repeat</keyword>
<keyword evidence="3" id="KW-0611">Plant defense</keyword>
<reference evidence="7 8" key="1">
    <citation type="journal article" date="2023" name="Plants (Basel)">
        <title>Bridging the Gap: Combining Genomics and Transcriptomics Approaches to Understand Stylosanthes scabra, an Orphan Legume from the Brazilian Caatinga.</title>
        <authorList>
            <person name="Ferreira-Neto J.R.C."/>
            <person name="da Silva M.D."/>
            <person name="Binneck E."/>
            <person name="de Melo N.F."/>
            <person name="da Silva R.H."/>
            <person name="de Melo A.L.T.M."/>
            <person name="Pandolfi V."/>
            <person name="Bustamante F.O."/>
            <person name="Brasileiro-Vidal A.C."/>
            <person name="Benko-Iseppon A.M."/>
        </authorList>
    </citation>
    <scope>NUCLEOTIDE SEQUENCE [LARGE SCALE GENOMIC DNA]</scope>
    <source>
        <tissue evidence="7">Leaves</tissue>
    </source>
</reference>
<organism evidence="7 8">
    <name type="scientific">Stylosanthes scabra</name>
    <dbReference type="NCBI Taxonomy" id="79078"/>
    <lineage>
        <taxon>Eukaryota</taxon>
        <taxon>Viridiplantae</taxon>
        <taxon>Streptophyta</taxon>
        <taxon>Embryophyta</taxon>
        <taxon>Tracheophyta</taxon>
        <taxon>Spermatophyta</taxon>
        <taxon>Magnoliopsida</taxon>
        <taxon>eudicotyledons</taxon>
        <taxon>Gunneridae</taxon>
        <taxon>Pentapetalae</taxon>
        <taxon>rosids</taxon>
        <taxon>fabids</taxon>
        <taxon>Fabales</taxon>
        <taxon>Fabaceae</taxon>
        <taxon>Papilionoideae</taxon>
        <taxon>50 kb inversion clade</taxon>
        <taxon>dalbergioids sensu lato</taxon>
        <taxon>Dalbergieae</taxon>
        <taxon>Pterocarpus clade</taxon>
        <taxon>Stylosanthes</taxon>
    </lineage>
</organism>
<feature type="domain" description="Disease resistance protein RPS4B/Roq1-like leucine-rich repeats" evidence="6">
    <location>
        <begin position="492"/>
        <end position="660"/>
    </location>
</feature>
<dbReference type="InterPro" id="IPR058192">
    <property type="entry name" value="WHD_ROQ1-like"/>
</dbReference>
<dbReference type="SUPFAM" id="SSF52058">
    <property type="entry name" value="L domain-like"/>
    <property type="match status" value="1"/>
</dbReference>
<evidence type="ECO:0000259" key="4">
    <source>
        <dbReference type="Pfam" id="PF00931"/>
    </source>
</evidence>
<dbReference type="Proteomes" id="UP001341840">
    <property type="component" value="Unassembled WGS sequence"/>
</dbReference>